<evidence type="ECO:0000313" key="3">
    <source>
        <dbReference type="Proteomes" id="UP000075714"/>
    </source>
</evidence>
<keyword evidence="3" id="KW-1185">Reference proteome</keyword>
<organism evidence="2 3">
    <name type="scientific">Gonium pectorale</name>
    <name type="common">Green alga</name>
    <dbReference type="NCBI Taxonomy" id="33097"/>
    <lineage>
        <taxon>Eukaryota</taxon>
        <taxon>Viridiplantae</taxon>
        <taxon>Chlorophyta</taxon>
        <taxon>core chlorophytes</taxon>
        <taxon>Chlorophyceae</taxon>
        <taxon>CS clade</taxon>
        <taxon>Chlamydomonadales</taxon>
        <taxon>Volvocaceae</taxon>
        <taxon>Gonium</taxon>
    </lineage>
</organism>
<evidence type="ECO:0000256" key="1">
    <source>
        <dbReference type="SAM" id="MobiDB-lite"/>
    </source>
</evidence>
<evidence type="ECO:0000313" key="2">
    <source>
        <dbReference type="EMBL" id="KXZ41685.1"/>
    </source>
</evidence>
<sequence length="266" mass="28521">MRTGCGTATIPAHSSAPAAPASLAIGASWPMPPLNVIQRTGMAPHMAGRQKEVFVAVEREFEELWERHVRGRGLQGVAHRGLLLCCLAIATHRVLRYETGDDELVKEVIRTNLGGVADNIMLKLHKGRLWLLLRLLAEDPYKQAVRFLPQLQGDMASLVSSDLVAGPHEATWTASACAFHAALAAEDATELLPHFCCQYGMQYLEGFAQYGVRVGLEQSLGFGDDRCCVRISRPGPPPSPPSQEPPAAAGPGPAEGQAGPQQPPAP</sequence>
<feature type="compositionally biased region" description="Low complexity" evidence="1">
    <location>
        <begin position="245"/>
        <end position="260"/>
    </location>
</feature>
<dbReference type="OrthoDB" id="545136at2759"/>
<proteinExistence type="predicted"/>
<dbReference type="Proteomes" id="UP000075714">
    <property type="component" value="Unassembled WGS sequence"/>
</dbReference>
<comment type="caution">
    <text evidence="2">The sequence shown here is derived from an EMBL/GenBank/DDBJ whole genome shotgun (WGS) entry which is preliminary data.</text>
</comment>
<protein>
    <submittedName>
        <fullName evidence="2">Uncharacterized protein</fullName>
    </submittedName>
</protein>
<dbReference type="AlphaFoldDB" id="A0A150FWU9"/>
<dbReference type="EMBL" id="LSYV01000318">
    <property type="protein sequence ID" value="KXZ41685.1"/>
    <property type="molecule type" value="Genomic_DNA"/>
</dbReference>
<feature type="compositionally biased region" description="Pro residues" evidence="1">
    <location>
        <begin position="234"/>
        <end position="244"/>
    </location>
</feature>
<dbReference type="STRING" id="33097.A0A150FWU9"/>
<gene>
    <name evidence="2" type="ORF">GPECTOR_320g26</name>
</gene>
<accession>A0A150FWU9</accession>
<reference evidence="3" key="1">
    <citation type="journal article" date="2016" name="Nat. Commun.">
        <title>The Gonium pectorale genome demonstrates co-option of cell cycle regulation during the evolution of multicellularity.</title>
        <authorList>
            <person name="Hanschen E.R."/>
            <person name="Marriage T.N."/>
            <person name="Ferris P.J."/>
            <person name="Hamaji T."/>
            <person name="Toyoda A."/>
            <person name="Fujiyama A."/>
            <person name="Neme R."/>
            <person name="Noguchi H."/>
            <person name="Minakuchi Y."/>
            <person name="Suzuki M."/>
            <person name="Kawai-Toyooka H."/>
            <person name="Smith D.R."/>
            <person name="Sparks H."/>
            <person name="Anderson J."/>
            <person name="Bakaric R."/>
            <person name="Luria V."/>
            <person name="Karger A."/>
            <person name="Kirschner M.W."/>
            <person name="Durand P.M."/>
            <person name="Michod R.E."/>
            <person name="Nozaki H."/>
            <person name="Olson B.J."/>
        </authorList>
    </citation>
    <scope>NUCLEOTIDE SEQUENCE [LARGE SCALE GENOMIC DNA]</scope>
    <source>
        <strain evidence="3">NIES-2863</strain>
    </source>
</reference>
<name>A0A150FWU9_GONPE</name>
<feature type="region of interest" description="Disordered" evidence="1">
    <location>
        <begin position="230"/>
        <end position="266"/>
    </location>
</feature>